<evidence type="ECO:0000313" key="3">
    <source>
        <dbReference type="Proteomes" id="UP000184442"/>
    </source>
</evidence>
<proteinExistence type="predicted"/>
<dbReference type="EMBL" id="FQZS01000012">
    <property type="protein sequence ID" value="SHI98303.1"/>
    <property type="molecule type" value="Genomic_DNA"/>
</dbReference>
<sequence>MKIIDKRGRLFGLVNIIDLFITVILIVLIGFGAYKIFKVNPTVAVNTEKITMVYMFQEVRDVTYNAIEEGEIAKDYDKNSVYGKIVKKEAIPATRLVNTDDGRVIEAEVPGRYDVKIYIEGDGVISNTGVYMGNQEVRIGSPLGGIKGKKFAVRGFVYDIIFNE</sequence>
<feature type="transmembrane region" description="Helical" evidence="1">
    <location>
        <begin position="12"/>
        <end position="34"/>
    </location>
</feature>
<evidence type="ECO:0008006" key="4">
    <source>
        <dbReference type="Google" id="ProtNLM"/>
    </source>
</evidence>
<evidence type="ECO:0000256" key="1">
    <source>
        <dbReference type="SAM" id="Phobius"/>
    </source>
</evidence>
<keyword evidence="1" id="KW-1133">Transmembrane helix</keyword>
<reference evidence="2 3" key="1">
    <citation type="submission" date="2016-11" db="EMBL/GenBank/DDBJ databases">
        <authorList>
            <person name="Jaros S."/>
            <person name="Januszkiewicz K."/>
            <person name="Wedrychowicz H."/>
        </authorList>
    </citation>
    <scope>NUCLEOTIDE SEQUENCE [LARGE SCALE GENOMIC DNA]</scope>
    <source>
        <strain evidence="2 3">DSM 19022</strain>
    </source>
</reference>
<keyword evidence="1" id="KW-0812">Transmembrane</keyword>
<dbReference type="RefSeq" id="WP_073026079.1">
    <property type="nucleotide sequence ID" value="NZ_FQZS01000012.1"/>
</dbReference>
<dbReference type="AlphaFoldDB" id="A0A1M6FKX1"/>
<gene>
    <name evidence="2" type="ORF">SAMN02745176_02021</name>
</gene>
<dbReference type="STRING" id="1122184.SAMN02745176_02021"/>
<organism evidence="2 3">
    <name type="scientific">Lutispora thermophila DSM 19022</name>
    <dbReference type="NCBI Taxonomy" id="1122184"/>
    <lineage>
        <taxon>Bacteria</taxon>
        <taxon>Bacillati</taxon>
        <taxon>Bacillota</taxon>
        <taxon>Clostridia</taxon>
        <taxon>Lutisporales</taxon>
        <taxon>Lutisporaceae</taxon>
        <taxon>Lutispora</taxon>
    </lineage>
</organism>
<keyword evidence="3" id="KW-1185">Reference proteome</keyword>
<protein>
    <recommendedName>
        <fullName evidence="4">DUF4330 domain-containing protein</fullName>
    </recommendedName>
</protein>
<dbReference type="OrthoDB" id="1723529at2"/>
<evidence type="ECO:0000313" key="2">
    <source>
        <dbReference type="EMBL" id="SHI98303.1"/>
    </source>
</evidence>
<name>A0A1M6FKX1_9FIRM</name>
<dbReference type="Pfam" id="PF14221">
    <property type="entry name" value="DUF4330"/>
    <property type="match status" value="1"/>
</dbReference>
<accession>A0A1M6FKX1</accession>
<keyword evidence="1" id="KW-0472">Membrane</keyword>
<dbReference type="InterPro" id="IPR025480">
    <property type="entry name" value="DUF4330"/>
</dbReference>
<dbReference type="Proteomes" id="UP000184442">
    <property type="component" value="Unassembled WGS sequence"/>
</dbReference>